<evidence type="ECO:0000256" key="7">
    <source>
        <dbReference type="ARBA" id="ARBA00023029"/>
    </source>
</evidence>
<evidence type="ECO:0000313" key="17">
    <source>
        <dbReference type="WBParaSite" id="SPAL_0001123200.2"/>
    </source>
</evidence>
<keyword evidence="8 11" id="KW-0238">DNA-binding</keyword>
<dbReference type="PROSITE" id="PS00396">
    <property type="entry name" value="TOPO_IA_1"/>
    <property type="match status" value="1"/>
</dbReference>
<dbReference type="PROSITE" id="PS50880">
    <property type="entry name" value="TOPRIM"/>
    <property type="match status" value="1"/>
</dbReference>
<dbReference type="Proteomes" id="UP000046392">
    <property type="component" value="Unplaced"/>
</dbReference>
<dbReference type="SUPFAM" id="SSF56712">
    <property type="entry name" value="Prokaryotic type I DNA topoisomerase"/>
    <property type="match status" value="1"/>
</dbReference>
<dbReference type="InterPro" id="IPR000380">
    <property type="entry name" value="Topo_IA"/>
</dbReference>
<dbReference type="GO" id="GO:0006310">
    <property type="term" value="P:DNA recombination"/>
    <property type="evidence" value="ECO:0007669"/>
    <property type="project" value="TreeGrafter"/>
</dbReference>
<dbReference type="Gene3D" id="1.10.290.10">
    <property type="entry name" value="Topoisomerase I, domain 4"/>
    <property type="match status" value="1"/>
</dbReference>
<dbReference type="GO" id="GO:0031422">
    <property type="term" value="C:RecQ family helicase-topoisomerase III complex"/>
    <property type="evidence" value="ECO:0007669"/>
    <property type="project" value="TreeGrafter"/>
</dbReference>
<dbReference type="FunFam" id="3.40.50.140:FF:000003">
    <property type="entry name" value="DNA topoisomerase"/>
    <property type="match status" value="1"/>
</dbReference>
<keyword evidence="16" id="KW-1185">Reference proteome</keyword>
<keyword evidence="9 11" id="KW-0413">Isomerase</keyword>
<keyword evidence="5 10" id="KW-0863">Zinc-finger</keyword>
<dbReference type="PRINTS" id="PR00417">
    <property type="entry name" value="PRTPISMRASEI"/>
</dbReference>
<dbReference type="GO" id="GO:0006265">
    <property type="term" value="P:DNA topological change"/>
    <property type="evidence" value="ECO:0007669"/>
    <property type="project" value="InterPro"/>
</dbReference>
<evidence type="ECO:0000256" key="8">
    <source>
        <dbReference type="ARBA" id="ARBA00023125"/>
    </source>
</evidence>
<evidence type="ECO:0000256" key="5">
    <source>
        <dbReference type="ARBA" id="ARBA00022771"/>
    </source>
</evidence>
<dbReference type="Pfam" id="PF01751">
    <property type="entry name" value="Toprim"/>
    <property type="match status" value="1"/>
</dbReference>
<dbReference type="InterPro" id="IPR013824">
    <property type="entry name" value="Topo_IA_cen_sub1"/>
</dbReference>
<dbReference type="SMART" id="SM00493">
    <property type="entry name" value="TOPRIM"/>
    <property type="match status" value="1"/>
</dbReference>
<proteinExistence type="inferred from homology"/>
<dbReference type="InterPro" id="IPR006171">
    <property type="entry name" value="TOPRIM_dom"/>
</dbReference>
<keyword evidence="6" id="KW-0862">Zinc</keyword>
<keyword evidence="7 11" id="KW-0799">Topoisomerase</keyword>
<dbReference type="InterPro" id="IPR010666">
    <property type="entry name" value="Znf_GRF"/>
</dbReference>
<dbReference type="GO" id="GO:0003677">
    <property type="term" value="F:DNA binding"/>
    <property type="evidence" value="ECO:0007669"/>
    <property type="project" value="UniProtKB-KW"/>
</dbReference>
<feature type="domain" description="Toprim" evidence="13">
    <location>
        <begin position="122"/>
        <end position="266"/>
    </location>
</feature>
<dbReference type="PANTHER" id="PTHR11390:SF21">
    <property type="entry name" value="DNA TOPOISOMERASE 3-ALPHA"/>
    <property type="match status" value="1"/>
</dbReference>
<accession>A0A0N5BZP0</accession>
<dbReference type="SMART" id="SM00436">
    <property type="entry name" value="TOP1Bc"/>
    <property type="match status" value="1"/>
</dbReference>
<evidence type="ECO:0000259" key="15">
    <source>
        <dbReference type="PROSITE" id="PS52039"/>
    </source>
</evidence>
<dbReference type="InterPro" id="IPR003601">
    <property type="entry name" value="Topo_IA_2"/>
</dbReference>
<evidence type="ECO:0000256" key="12">
    <source>
        <dbReference type="SAM" id="MobiDB-lite"/>
    </source>
</evidence>
<dbReference type="GO" id="GO:0006281">
    <property type="term" value="P:DNA repair"/>
    <property type="evidence" value="ECO:0007669"/>
    <property type="project" value="TreeGrafter"/>
</dbReference>
<dbReference type="PROSITE" id="PS51999">
    <property type="entry name" value="ZF_GRF"/>
    <property type="match status" value="1"/>
</dbReference>
<reference evidence="17" key="1">
    <citation type="submission" date="2017-02" db="UniProtKB">
        <authorList>
            <consortium name="WormBaseParasite"/>
        </authorList>
    </citation>
    <scope>IDENTIFICATION</scope>
</reference>
<dbReference type="WBParaSite" id="SPAL_0001123200.2">
    <property type="protein sequence ID" value="SPAL_0001123200.2"/>
    <property type="gene ID" value="SPAL_0001123200"/>
</dbReference>
<comment type="similarity">
    <text evidence="2 11">Belongs to the type IA topoisomerase family.</text>
</comment>
<comment type="catalytic activity">
    <reaction evidence="1 11">
        <text>ATP-independent breakage of single-stranded DNA, followed by passage and rejoining.</text>
        <dbReference type="EC" id="5.6.2.1"/>
    </reaction>
</comment>
<evidence type="ECO:0000256" key="3">
    <source>
        <dbReference type="ARBA" id="ARBA00012891"/>
    </source>
</evidence>
<feature type="domain" description="Topo IA-type catalytic" evidence="15">
    <location>
        <begin position="284"/>
        <end position="715"/>
    </location>
</feature>
<evidence type="ECO:0000256" key="9">
    <source>
        <dbReference type="ARBA" id="ARBA00023235"/>
    </source>
</evidence>
<feature type="region of interest" description="Disordered" evidence="12">
    <location>
        <begin position="743"/>
        <end position="802"/>
    </location>
</feature>
<dbReference type="GO" id="GO:0008270">
    <property type="term" value="F:zinc ion binding"/>
    <property type="evidence" value="ECO:0007669"/>
    <property type="project" value="UniProtKB-KW"/>
</dbReference>
<dbReference type="InterPro" id="IPR023405">
    <property type="entry name" value="Topo_IA_core_domain"/>
</dbReference>
<evidence type="ECO:0000256" key="10">
    <source>
        <dbReference type="PROSITE-ProRule" id="PRU01343"/>
    </source>
</evidence>
<dbReference type="GO" id="GO:0003917">
    <property type="term" value="F:DNA topoisomerase type I (single strand cut, ATP-independent) activity"/>
    <property type="evidence" value="ECO:0007669"/>
    <property type="project" value="UniProtKB-EC"/>
</dbReference>
<name>A0A0N5BZP0_STREA</name>
<dbReference type="InterPro" id="IPR013497">
    <property type="entry name" value="Topo_IA_cen"/>
</dbReference>
<feature type="domain" description="GRF-type" evidence="14">
    <location>
        <begin position="805"/>
        <end position="849"/>
    </location>
</feature>
<evidence type="ECO:0000256" key="11">
    <source>
        <dbReference type="RuleBase" id="RU362092"/>
    </source>
</evidence>
<dbReference type="CDD" id="cd00186">
    <property type="entry name" value="TOP1Ac"/>
    <property type="match status" value="1"/>
</dbReference>
<dbReference type="EC" id="5.6.2.1" evidence="3 11"/>
<evidence type="ECO:0000256" key="4">
    <source>
        <dbReference type="ARBA" id="ARBA00022723"/>
    </source>
</evidence>
<dbReference type="CDD" id="cd03362">
    <property type="entry name" value="TOPRIM_TopoIA_TopoIII"/>
    <property type="match status" value="1"/>
</dbReference>
<comment type="function">
    <text evidence="11">Introduces a single-strand break via transesterification at a target site in duplex DNA. Releases the supercoiling and torsional tension of DNA introduced during the DNA replication and transcription by transiently cleaving and rejoining one strand of the DNA duplex. The scissile phosphodiester is attacked by the catalytic tyrosine of the enzyme, resulting in the formation of a DNA-(5'-phosphotyrosyl)-enzyme intermediate and the expulsion of a 3'-OH DNA strand.</text>
</comment>
<dbReference type="SMART" id="SM00437">
    <property type="entry name" value="TOP1Ac"/>
    <property type="match status" value="1"/>
</dbReference>
<evidence type="ECO:0000313" key="16">
    <source>
        <dbReference type="Proteomes" id="UP000046392"/>
    </source>
</evidence>
<dbReference type="AlphaFoldDB" id="A0A0N5BZP0"/>
<evidence type="ECO:0000256" key="6">
    <source>
        <dbReference type="ARBA" id="ARBA00022833"/>
    </source>
</evidence>
<evidence type="ECO:0000259" key="14">
    <source>
        <dbReference type="PROSITE" id="PS51999"/>
    </source>
</evidence>
<dbReference type="GO" id="GO:0005634">
    <property type="term" value="C:nucleus"/>
    <property type="evidence" value="ECO:0007669"/>
    <property type="project" value="TreeGrafter"/>
</dbReference>
<keyword evidence="4" id="KW-0479">Metal-binding</keyword>
<dbReference type="FunFam" id="1.10.290.10:FF:000001">
    <property type="entry name" value="DNA topoisomerase"/>
    <property type="match status" value="1"/>
</dbReference>
<dbReference type="Pfam" id="PF06839">
    <property type="entry name" value="Zn_ribbon_GRF"/>
    <property type="match status" value="1"/>
</dbReference>
<sequence length="910" mass="103979">MNTAKEIRNILEITRVELIHHSENDDKQGILECLGRLRQILGRDVEEAVRLVNDGFVKIIQDASSGRKIVRVTSRSDSKIYHLFPRINYCQCPEYKEFVIGSKTKFMSFLLLREKSTNMFTKVLFVAEKNDAAKSISNVLSHGNCSRREGMSKFNKIYEFDADVLGRRCRVSATSVSGHLMTTDFGPEYQNWTAVNTVTLFEAPVMSYVVETMKNIETTLKNCSRVSSILVIWTDCDREGENIGSEIARVCSRFNENIDIYRARFSEITPHAIRHALNNLTRLNENTINAVDCRIELDLRIGAAFTRLQTLYLQRRFASLLTTLVGDFKNVISYGSCQFPTLGFVVDRYLEVMGFIPENFWQLRAFHLKNGVKTEFTWERGRFFNKTVVESFLAICQNKKSMAKIASIEKNPKTKFRPVAMDTICLEKLAVRVLKMSAKKAMDMAEKLYSSGYISYPRTETNIFPKNFNLPTLVENQKDDPNWGSFAEDIMNRGGPRPRNGKKSDEAHPPIHPLKLVRKEQLQNHDMYRLYELIVRYFFACCSRDAKGQETTVTMTIDQEIFKAYGLQIEDRGYLEVYPYDKWADKILPEYIVNEKVSENLDIDIHEGTTTAPLLLNEADLITLMDKYGIGTDATHAEHIETIQKRRYCSLNNERRFVPSTLGLALVESYNRLGYQLSKPDLRANLERGLEAICKGEKTKEEVLSYQVLNYKRIFEAVEAQIERFGNCFEDVSKNNSIPLRAIENNFPSSNRDQNVNTSTRGGRGRGGNSSARGRGSSTASSRNSSTSRNQRSNSNTRVSEDVKCHCNKPSMIYTVRKDGPNKGKTFYGCPEPISSSERCNFFQWCVQGNDNTTLIEKVTTNDGMEDGFGEENDSVVKIDDKNVIKEIIKNMCRDVYDYEMNNIGNDMSD</sequence>
<dbReference type="Gene3D" id="3.40.50.140">
    <property type="match status" value="1"/>
</dbReference>
<dbReference type="PROSITE" id="PS52039">
    <property type="entry name" value="TOPO_IA_2"/>
    <property type="match status" value="1"/>
</dbReference>
<dbReference type="InterPro" id="IPR034144">
    <property type="entry name" value="TOPRIM_TopoIII"/>
</dbReference>
<dbReference type="InterPro" id="IPR003602">
    <property type="entry name" value="Topo_IA_DNA-bd_dom"/>
</dbReference>
<dbReference type="InterPro" id="IPR013825">
    <property type="entry name" value="Topo_IA_cen_sub2"/>
</dbReference>
<dbReference type="Gene3D" id="1.10.460.10">
    <property type="entry name" value="Topoisomerase I, domain 2"/>
    <property type="match status" value="1"/>
</dbReference>
<feature type="compositionally biased region" description="Low complexity" evidence="12">
    <location>
        <begin position="769"/>
        <end position="798"/>
    </location>
</feature>
<evidence type="ECO:0000256" key="1">
    <source>
        <dbReference type="ARBA" id="ARBA00000213"/>
    </source>
</evidence>
<protein>
    <recommendedName>
        <fullName evidence="3 11">DNA topoisomerase</fullName>
        <ecNumber evidence="3 11">5.6.2.1</ecNumber>
    </recommendedName>
</protein>
<dbReference type="STRING" id="174720.A0A0N5BZP0"/>
<dbReference type="Pfam" id="PF01131">
    <property type="entry name" value="Topoisom_bac"/>
    <property type="match status" value="1"/>
</dbReference>
<dbReference type="PANTHER" id="PTHR11390">
    <property type="entry name" value="PROKARYOTIC DNA TOPOISOMERASE"/>
    <property type="match status" value="1"/>
</dbReference>
<organism evidence="16 17">
    <name type="scientific">Strongyloides papillosus</name>
    <name type="common">Intestinal threadworm</name>
    <dbReference type="NCBI Taxonomy" id="174720"/>
    <lineage>
        <taxon>Eukaryota</taxon>
        <taxon>Metazoa</taxon>
        <taxon>Ecdysozoa</taxon>
        <taxon>Nematoda</taxon>
        <taxon>Chromadorea</taxon>
        <taxon>Rhabditida</taxon>
        <taxon>Tylenchina</taxon>
        <taxon>Panagrolaimomorpha</taxon>
        <taxon>Strongyloidoidea</taxon>
        <taxon>Strongyloididae</taxon>
        <taxon>Strongyloides</taxon>
    </lineage>
</organism>
<evidence type="ECO:0000259" key="13">
    <source>
        <dbReference type="PROSITE" id="PS50880"/>
    </source>
</evidence>
<dbReference type="InterPro" id="IPR023406">
    <property type="entry name" value="Topo_IA_AS"/>
</dbReference>
<evidence type="ECO:0000256" key="2">
    <source>
        <dbReference type="ARBA" id="ARBA00009446"/>
    </source>
</evidence>
<dbReference type="InterPro" id="IPR013826">
    <property type="entry name" value="Topo_IA_cen_sub3"/>
</dbReference>
<dbReference type="Gene3D" id="2.70.20.10">
    <property type="entry name" value="Topoisomerase I, domain 3"/>
    <property type="match status" value="1"/>
</dbReference>